<evidence type="ECO:0000256" key="1">
    <source>
        <dbReference type="ARBA" id="ARBA00023235"/>
    </source>
</evidence>
<name>A0A9D1J9K1_9FIRM</name>
<reference evidence="2" key="1">
    <citation type="submission" date="2020-10" db="EMBL/GenBank/DDBJ databases">
        <authorList>
            <person name="Gilroy R."/>
        </authorList>
    </citation>
    <scope>NUCLEOTIDE SEQUENCE</scope>
    <source>
        <strain evidence="2">ChiW16-3235</strain>
    </source>
</reference>
<dbReference type="GO" id="GO:0009252">
    <property type="term" value="P:peptidoglycan biosynthetic process"/>
    <property type="evidence" value="ECO:0007669"/>
    <property type="project" value="TreeGrafter"/>
</dbReference>
<comment type="caution">
    <text evidence="2">The sequence shown here is derived from an EMBL/GenBank/DDBJ whole genome shotgun (WGS) entry which is preliminary data.</text>
</comment>
<organism evidence="2 3">
    <name type="scientific">Candidatus Coproplasma avicola</name>
    <dbReference type="NCBI Taxonomy" id="2840744"/>
    <lineage>
        <taxon>Bacteria</taxon>
        <taxon>Bacillati</taxon>
        <taxon>Bacillota</taxon>
        <taxon>Clostridia</taxon>
        <taxon>Eubacteriales</taxon>
        <taxon>Candidatus Coproplasma</taxon>
    </lineage>
</organism>
<dbReference type="Proteomes" id="UP000823913">
    <property type="component" value="Unassembled WGS sequence"/>
</dbReference>
<dbReference type="Gene3D" id="3.40.50.1860">
    <property type="match status" value="2"/>
</dbReference>
<protein>
    <submittedName>
        <fullName evidence="2">Aspartate/glutamate racemase family protein</fullName>
    </submittedName>
</protein>
<keyword evidence="1" id="KW-0413">Isomerase</keyword>
<dbReference type="InterPro" id="IPR015942">
    <property type="entry name" value="Asp/Glu/hydantoin_racemase"/>
</dbReference>
<proteinExistence type="predicted"/>
<evidence type="ECO:0000313" key="2">
    <source>
        <dbReference type="EMBL" id="HIR67087.1"/>
    </source>
</evidence>
<dbReference type="InterPro" id="IPR001920">
    <property type="entry name" value="Asp/Glu_race"/>
</dbReference>
<accession>A0A9D1J9K1</accession>
<sequence>MCNSCSDSSPVCVFDSGIGGLNLLAACVGVCPDRSFVYFADNFNVPYGNLAPERIKELAFSAFEKIAALNPAAAVVACNTVTSVCITDLRAKYSFPIIGIQPAVKQAVAEKGECLVLATPATVGSASFRALCARSCGNIAVHACPGLAEYIEGHISDYPFIDVSPFLPPERPSAVVMGCTHYIFAADSIKKTYSCSIFDGVLGTANHLGKILGNCYKNSFINQKIQFIGGDTAKNKAIFDLLTGRH</sequence>
<dbReference type="SUPFAM" id="SSF53681">
    <property type="entry name" value="Aspartate/glutamate racemase"/>
    <property type="match status" value="2"/>
</dbReference>
<dbReference type="Pfam" id="PF01177">
    <property type="entry name" value="Asp_Glu_race"/>
    <property type="match status" value="1"/>
</dbReference>
<dbReference type="AlphaFoldDB" id="A0A9D1J9K1"/>
<evidence type="ECO:0000313" key="3">
    <source>
        <dbReference type="Proteomes" id="UP000823913"/>
    </source>
</evidence>
<dbReference type="GO" id="GO:0047661">
    <property type="term" value="F:amino-acid racemase activity"/>
    <property type="evidence" value="ECO:0007669"/>
    <property type="project" value="InterPro"/>
</dbReference>
<dbReference type="PANTHER" id="PTHR21198:SF3">
    <property type="entry name" value="GLUTAMATE RACEMASE"/>
    <property type="match status" value="1"/>
</dbReference>
<dbReference type="PANTHER" id="PTHR21198">
    <property type="entry name" value="GLUTAMATE RACEMASE"/>
    <property type="match status" value="1"/>
</dbReference>
<dbReference type="EMBL" id="DVHK01000076">
    <property type="protein sequence ID" value="HIR67087.1"/>
    <property type="molecule type" value="Genomic_DNA"/>
</dbReference>
<reference evidence="2" key="2">
    <citation type="journal article" date="2021" name="PeerJ">
        <title>Extensive microbial diversity within the chicken gut microbiome revealed by metagenomics and culture.</title>
        <authorList>
            <person name="Gilroy R."/>
            <person name="Ravi A."/>
            <person name="Getino M."/>
            <person name="Pursley I."/>
            <person name="Horton D.L."/>
            <person name="Alikhan N.F."/>
            <person name="Baker D."/>
            <person name="Gharbi K."/>
            <person name="Hall N."/>
            <person name="Watson M."/>
            <person name="Adriaenssens E.M."/>
            <person name="Foster-Nyarko E."/>
            <person name="Jarju S."/>
            <person name="Secka A."/>
            <person name="Antonio M."/>
            <person name="Oren A."/>
            <person name="Chaudhuri R.R."/>
            <person name="La Ragione R."/>
            <person name="Hildebrand F."/>
            <person name="Pallen M.J."/>
        </authorList>
    </citation>
    <scope>NUCLEOTIDE SEQUENCE</scope>
    <source>
        <strain evidence="2">ChiW16-3235</strain>
    </source>
</reference>
<gene>
    <name evidence="2" type="ORF">IAB94_03435</name>
</gene>